<dbReference type="Gene3D" id="3.60.10.10">
    <property type="entry name" value="Endonuclease/exonuclease/phosphatase"/>
    <property type="match status" value="1"/>
</dbReference>
<dbReference type="GO" id="GO:0003964">
    <property type="term" value="F:RNA-directed DNA polymerase activity"/>
    <property type="evidence" value="ECO:0007669"/>
    <property type="project" value="UniProtKB-KW"/>
</dbReference>
<dbReference type="EMBL" id="NBNE01014259">
    <property type="protein sequence ID" value="OWY94512.1"/>
    <property type="molecule type" value="Genomic_DNA"/>
</dbReference>
<dbReference type="STRING" id="4795.A0A225UN38"/>
<keyword evidence="2" id="KW-1185">Reference proteome</keyword>
<dbReference type="SUPFAM" id="SSF56219">
    <property type="entry name" value="DNase I-like"/>
    <property type="match status" value="1"/>
</dbReference>
<protein>
    <submittedName>
        <fullName evidence="1">Reverse transcriptase</fullName>
    </submittedName>
</protein>
<dbReference type="InterPro" id="IPR036691">
    <property type="entry name" value="Endo/exonu/phosph_ase_sf"/>
</dbReference>
<comment type="caution">
    <text evidence="1">The sequence shown here is derived from an EMBL/GenBank/DDBJ whole genome shotgun (WGS) entry which is preliminary data.</text>
</comment>
<evidence type="ECO:0000313" key="1">
    <source>
        <dbReference type="EMBL" id="OWY94512.1"/>
    </source>
</evidence>
<keyword evidence="1" id="KW-0695">RNA-directed DNA polymerase</keyword>
<dbReference type="AlphaFoldDB" id="A0A225UN38"/>
<organism evidence="1 2">
    <name type="scientific">Phytophthora megakarya</name>
    <dbReference type="NCBI Taxonomy" id="4795"/>
    <lineage>
        <taxon>Eukaryota</taxon>
        <taxon>Sar</taxon>
        <taxon>Stramenopiles</taxon>
        <taxon>Oomycota</taxon>
        <taxon>Peronosporomycetes</taxon>
        <taxon>Peronosporales</taxon>
        <taxon>Peronosporaceae</taxon>
        <taxon>Phytophthora</taxon>
    </lineage>
</organism>
<name>A0A225UN38_9STRA</name>
<gene>
    <name evidence="1" type="ORF">PHMEG_00035727</name>
</gene>
<keyword evidence="1" id="KW-0808">Transferase</keyword>
<dbReference type="OrthoDB" id="168226at2759"/>
<proteinExistence type="predicted"/>
<keyword evidence="1" id="KW-0548">Nucleotidyltransferase</keyword>
<dbReference type="Proteomes" id="UP000198211">
    <property type="component" value="Unassembled WGS sequence"/>
</dbReference>
<sequence>MAVQGIYAGERILMLNVYAPHQPALREAFYRRLGEIDVPSNSLVLMGGDFNCTLDALRDRSYSQRAKDHDSPSLRALLANWCMEDASLRFHSSETTPAVLQNLYHDTHTYHYKIPGVGDATSRLDRWYATARMTQWIKASEMIHRGTRADHRGVKLELQSPTDPIRIWKPMKVHPVPHYAADAIFIKELEDHQSLLS</sequence>
<accession>A0A225UN38</accession>
<evidence type="ECO:0000313" key="2">
    <source>
        <dbReference type="Proteomes" id="UP000198211"/>
    </source>
</evidence>
<reference evidence="2" key="1">
    <citation type="submission" date="2017-03" db="EMBL/GenBank/DDBJ databases">
        <title>Phytopthora megakarya and P. palmivora, two closely related causual agents of cacao black pod achieved similar genome size and gene model numbers by different mechanisms.</title>
        <authorList>
            <person name="Ali S."/>
            <person name="Shao J."/>
            <person name="Larry D.J."/>
            <person name="Kronmiller B."/>
            <person name="Shen D."/>
            <person name="Strem M.D."/>
            <person name="Melnick R.L."/>
            <person name="Guiltinan M.J."/>
            <person name="Tyler B.M."/>
            <person name="Meinhardt L.W."/>
            <person name="Bailey B.A."/>
        </authorList>
    </citation>
    <scope>NUCLEOTIDE SEQUENCE [LARGE SCALE GENOMIC DNA]</scope>
    <source>
        <strain evidence="2">zdho120</strain>
    </source>
</reference>